<keyword evidence="3 6" id="KW-0812">Transmembrane</keyword>
<dbReference type="Pfam" id="PF00892">
    <property type="entry name" value="EamA"/>
    <property type="match status" value="2"/>
</dbReference>
<evidence type="ECO:0000256" key="3">
    <source>
        <dbReference type="ARBA" id="ARBA00022692"/>
    </source>
</evidence>
<evidence type="ECO:0000256" key="5">
    <source>
        <dbReference type="ARBA" id="ARBA00023136"/>
    </source>
</evidence>
<keyword evidence="9" id="KW-1185">Reference proteome</keyword>
<dbReference type="InterPro" id="IPR050638">
    <property type="entry name" value="AA-Vitamin_Transporters"/>
</dbReference>
<comment type="similarity">
    <text evidence="2">Belongs to the EamA transporter family.</text>
</comment>
<feature type="transmembrane region" description="Helical" evidence="6">
    <location>
        <begin position="248"/>
        <end position="267"/>
    </location>
</feature>
<dbReference type="Proteomes" id="UP000000442">
    <property type="component" value="Chromosome"/>
</dbReference>
<dbReference type="eggNOG" id="COG0697">
    <property type="taxonomic scope" value="Bacteria"/>
</dbReference>
<protein>
    <submittedName>
        <fullName evidence="8">Integral membrane protein</fullName>
    </submittedName>
</protein>
<dbReference type="STRING" id="177437.HRM2_49310"/>
<gene>
    <name evidence="8" type="ordered locus">HRM2_49310</name>
</gene>
<feature type="transmembrane region" description="Helical" evidence="6">
    <location>
        <begin position="130"/>
        <end position="146"/>
    </location>
</feature>
<keyword evidence="4 6" id="KW-1133">Transmembrane helix</keyword>
<feature type="transmembrane region" description="Helical" evidence="6">
    <location>
        <begin position="215"/>
        <end position="236"/>
    </location>
</feature>
<dbReference type="KEGG" id="dat:HRM2_49310"/>
<feature type="transmembrane region" description="Helical" evidence="6">
    <location>
        <begin position="12"/>
        <end position="31"/>
    </location>
</feature>
<feature type="domain" description="EamA" evidence="7">
    <location>
        <begin position="11"/>
        <end position="144"/>
    </location>
</feature>
<evidence type="ECO:0000313" key="9">
    <source>
        <dbReference type="Proteomes" id="UP000000442"/>
    </source>
</evidence>
<accession>C0QIN5</accession>
<keyword evidence="5 6" id="KW-0472">Membrane</keyword>
<evidence type="ECO:0000313" key="8">
    <source>
        <dbReference type="EMBL" id="ACN17979.1"/>
    </source>
</evidence>
<feature type="transmembrane region" description="Helical" evidence="6">
    <location>
        <begin position="43"/>
        <end position="61"/>
    </location>
</feature>
<dbReference type="InterPro" id="IPR037185">
    <property type="entry name" value="EmrE-like"/>
</dbReference>
<evidence type="ECO:0000256" key="2">
    <source>
        <dbReference type="ARBA" id="ARBA00007362"/>
    </source>
</evidence>
<evidence type="ECO:0000256" key="6">
    <source>
        <dbReference type="SAM" id="Phobius"/>
    </source>
</evidence>
<name>C0QIN5_DESAH</name>
<evidence type="ECO:0000256" key="1">
    <source>
        <dbReference type="ARBA" id="ARBA00004141"/>
    </source>
</evidence>
<comment type="subcellular location">
    <subcellularLocation>
        <location evidence="1">Membrane</location>
        <topology evidence="1">Multi-pass membrane protein</topology>
    </subcellularLocation>
</comment>
<feature type="transmembrane region" description="Helical" evidence="6">
    <location>
        <begin position="191"/>
        <end position="209"/>
    </location>
</feature>
<evidence type="ECO:0000259" key="7">
    <source>
        <dbReference type="Pfam" id="PF00892"/>
    </source>
</evidence>
<sequence length="292" mass="31817">MSISIGSMDKLGYIYILAAATLWGVLGPLGKMAFQEGVAPLEVAFWRAMLAWFLFAVQALFQRRVAVKPRDLPGLALFGFLCVTLFFGSYQIAVEKGGAAMASVLLYTAPAWVFLLSRLFLNERVNLKKTVALVLTLAGVVLVSRNQQVQPLGITGGAGMSAVLFGLLSGFCYSLYYIFGKHFSDKYSASVLFLYTLPFGAVCLLPWFSFAEKSATAWVALGSIAVFSTFGAYHFYYAGLRRIEAGRASIIATAEPVVAALVAWCWWGESFTVYGYFGSVLILAAVVLMIRD</sequence>
<dbReference type="GO" id="GO:0016020">
    <property type="term" value="C:membrane"/>
    <property type="evidence" value="ECO:0007669"/>
    <property type="project" value="UniProtKB-SubCell"/>
</dbReference>
<organism evidence="8 9">
    <name type="scientific">Desulforapulum autotrophicum (strain ATCC 43914 / DSM 3382 / VKM B-1955 / HRM2)</name>
    <name type="common">Desulfobacterium autotrophicum</name>
    <dbReference type="NCBI Taxonomy" id="177437"/>
    <lineage>
        <taxon>Bacteria</taxon>
        <taxon>Pseudomonadati</taxon>
        <taxon>Thermodesulfobacteriota</taxon>
        <taxon>Desulfobacteria</taxon>
        <taxon>Desulfobacterales</taxon>
        <taxon>Desulfobacteraceae</taxon>
        <taxon>Desulforapulum</taxon>
    </lineage>
</organism>
<feature type="transmembrane region" description="Helical" evidence="6">
    <location>
        <begin position="99"/>
        <end position="121"/>
    </location>
</feature>
<dbReference type="InterPro" id="IPR000620">
    <property type="entry name" value="EamA_dom"/>
</dbReference>
<feature type="transmembrane region" description="Helical" evidence="6">
    <location>
        <begin position="73"/>
        <end position="93"/>
    </location>
</feature>
<dbReference type="PANTHER" id="PTHR32322">
    <property type="entry name" value="INNER MEMBRANE TRANSPORTER"/>
    <property type="match status" value="1"/>
</dbReference>
<dbReference type="Gene3D" id="1.10.3730.20">
    <property type="match status" value="2"/>
</dbReference>
<dbReference type="HOGENOM" id="CLU_033863_9_1_7"/>
<feature type="transmembrane region" description="Helical" evidence="6">
    <location>
        <begin position="273"/>
        <end position="290"/>
    </location>
</feature>
<feature type="domain" description="EamA" evidence="7">
    <location>
        <begin position="161"/>
        <end position="290"/>
    </location>
</feature>
<dbReference type="AlphaFoldDB" id="C0QIN5"/>
<evidence type="ECO:0000256" key="4">
    <source>
        <dbReference type="ARBA" id="ARBA00022989"/>
    </source>
</evidence>
<dbReference type="EMBL" id="CP001087">
    <property type="protein sequence ID" value="ACN17979.1"/>
    <property type="molecule type" value="Genomic_DNA"/>
</dbReference>
<feature type="transmembrane region" description="Helical" evidence="6">
    <location>
        <begin position="158"/>
        <end position="179"/>
    </location>
</feature>
<reference evidence="8 9" key="1">
    <citation type="journal article" date="2009" name="Environ. Microbiol.">
        <title>Genome sequence of Desulfobacterium autotrophicum HRM2, a marine sulfate reducer oxidizing organic carbon completely to carbon dioxide.</title>
        <authorList>
            <person name="Strittmatter A.W."/>
            <person name="Liesegang H."/>
            <person name="Rabus R."/>
            <person name="Decker I."/>
            <person name="Amann J."/>
            <person name="Andres S."/>
            <person name="Henne A."/>
            <person name="Fricke W.F."/>
            <person name="Martinez-Arias R."/>
            <person name="Bartels D."/>
            <person name="Goesmann A."/>
            <person name="Krause L."/>
            <person name="Puehler A."/>
            <person name="Klenk H.P."/>
            <person name="Richter M."/>
            <person name="Schuler M."/>
            <person name="Gloeckner F.O."/>
            <person name="Meyerdierks A."/>
            <person name="Gottschalk G."/>
            <person name="Amann R."/>
        </authorList>
    </citation>
    <scope>NUCLEOTIDE SEQUENCE [LARGE SCALE GENOMIC DNA]</scope>
    <source>
        <strain evidence="9">ATCC 43914 / DSM 3382 / HRM2</strain>
    </source>
</reference>
<dbReference type="PANTHER" id="PTHR32322:SF2">
    <property type="entry name" value="EAMA DOMAIN-CONTAINING PROTEIN"/>
    <property type="match status" value="1"/>
</dbReference>
<dbReference type="SUPFAM" id="SSF103481">
    <property type="entry name" value="Multidrug resistance efflux transporter EmrE"/>
    <property type="match status" value="2"/>
</dbReference>
<proteinExistence type="inferred from homology"/>